<organism evidence="3 4">
    <name type="scientific">Legionella nautarum</name>
    <dbReference type="NCBI Taxonomy" id="45070"/>
    <lineage>
        <taxon>Bacteria</taxon>
        <taxon>Pseudomonadati</taxon>
        <taxon>Pseudomonadota</taxon>
        <taxon>Gammaproteobacteria</taxon>
        <taxon>Legionellales</taxon>
        <taxon>Legionellaceae</taxon>
        <taxon>Legionella</taxon>
    </lineage>
</organism>
<dbReference type="EMBL" id="LNYO01000017">
    <property type="protein sequence ID" value="KTD35075.1"/>
    <property type="molecule type" value="Genomic_DNA"/>
</dbReference>
<dbReference type="OrthoDB" id="5653471at2"/>
<name>A0A0W0WRX6_9GAMM</name>
<accession>A0A0W0WRX6</accession>
<reference evidence="3 4" key="1">
    <citation type="submission" date="2015-11" db="EMBL/GenBank/DDBJ databases">
        <title>Genomic analysis of 38 Legionella species identifies large and diverse effector repertoires.</title>
        <authorList>
            <person name="Burstein D."/>
            <person name="Amaro F."/>
            <person name="Zusman T."/>
            <person name="Lifshitz Z."/>
            <person name="Cohen O."/>
            <person name="Gilbert J.A."/>
            <person name="Pupko T."/>
            <person name="Shuman H.A."/>
            <person name="Segal G."/>
        </authorList>
    </citation>
    <scope>NUCLEOTIDE SEQUENCE [LARGE SCALE GENOMIC DNA]</scope>
    <source>
        <strain evidence="3 4">ATCC 49506</strain>
    </source>
</reference>
<evidence type="ECO:0000256" key="2">
    <source>
        <dbReference type="SAM" id="MobiDB-lite"/>
    </source>
</evidence>
<dbReference type="RefSeq" id="WP_058504976.1">
    <property type="nucleotide sequence ID" value="NZ_CAAAIF010000010.1"/>
</dbReference>
<keyword evidence="1" id="KW-0175">Coiled coil</keyword>
<protein>
    <submittedName>
        <fullName evidence="3">Uncharacterized protein</fullName>
    </submittedName>
</protein>
<evidence type="ECO:0000313" key="3">
    <source>
        <dbReference type="EMBL" id="KTD35075.1"/>
    </source>
</evidence>
<feature type="compositionally biased region" description="Acidic residues" evidence="2">
    <location>
        <begin position="242"/>
        <end position="276"/>
    </location>
</feature>
<feature type="region of interest" description="Disordered" evidence="2">
    <location>
        <begin position="241"/>
        <end position="276"/>
    </location>
</feature>
<evidence type="ECO:0000256" key="1">
    <source>
        <dbReference type="SAM" id="Coils"/>
    </source>
</evidence>
<comment type="caution">
    <text evidence="3">The sequence shown here is derived from an EMBL/GenBank/DDBJ whole genome shotgun (WGS) entry which is preliminary data.</text>
</comment>
<gene>
    <name evidence="3" type="ORF">Lnau_1965</name>
</gene>
<dbReference type="Proteomes" id="UP000054725">
    <property type="component" value="Unassembled WGS sequence"/>
</dbReference>
<dbReference type="AlphaFoldDB" id="A0A0W0WRX6"/>
<dbReference type="PATRIC" id="fig|45070.6.peg.2070"/>
<sequence>MPIEDKMVDEDTKSAGAKIVKVAKWCLTVDDLDIKKYCKTALDQLSSLLSGAKAEDYLKILEEEELLALGNQLEESLSQISTKVTKMKKDLVVLQEAELEKKRANVIKEKETNDRAITDIRTRCNYISQNEQPTFWPSYLADNNPGFFKSIILFFIPQSFIDDAKESCNKFDEKLRVLEKEIRTLEEKKERLAGDVYNYECQIVSEKKLADGLSLLQESKTSLGKTVNDLKAAINILLPQNESEENEFAETNDDQNDDDLTANPEDDDEIFVFEPK</sequence>
<evidence type="ECO:0000313" key="4">
    <source>
        <dbReference type="Proteomes" id="UP000054725"/>
    </source>
</evidence>
<feature type="coiled-coil region" evidence="1">
    <location>
        <begin position="161"/>
        <end position="202"/>
    </location>
</feature>
<keyword evidence="4" id="KW-1185">Reference proteome</keyword>
<proteinExistence type="predicted"/>